<dbReference type="PANTHER" id="PTHR28304:SF1">
    <property type="entry name" value="PEROXISOMAL MEMBRANE PROTEIN PEX28"/>
    <property type="match status" value="1"/>
</dbReference>
<reference evidence="8 9" key="1">
    <citation type="submission" date="2016-01" db="EMBL/GenBank/DDBJ databases">
        <title>Genome sequence of the yeast Holleya sinecauda.</title>
        <authorList>
            <person name="Dietrich F.S."/>
        </authorList>
    </citation>
    <scope>NUCLEOTIDE SEQUENCE [LARGE SCALE GENOMIC DNA]</scope>
    <source>
        <strain evidence="8 9">ATCC 58844</strain>
    </source>
</reference>
<evidence type="ECO:0000256" key="6">
    <source>
        <dbReference type="SAM" id="Phobius"/>
    </source>
</evidence>
<keyword evidence="2 6" id="KW-0812">Transmembrane</keyword>
<dbReference type="Pfam" id="PF06398">
    <property type="entry name" value="Pex24p"/>
    <property type="match status" value="1"/>
</dbReference>
<organism evidence="8 9">
    <name type="scientific">Eremothecium sinecaudum</name>
    <dbReference type="NCBI Taxonomy" id="45286"/>
    <lineage>
        <taxon>Eukaryota</taxon>
        <taxon>Fungi</taxon>
        <taxon>Dikarya</taxon>
        <taxon>Ascomycota</taxon>
        <taxon>Saccharomycotina</taxon>
        <taxon>Saccharomycetes</taxon>
        <taxon>Saccharomycetales</taxon>
        <taxon>Saccharomycetaceae</taxon>
        <taxon>Eremothecium</taxon>
    </lineage>
</organism>
<evidence type="ECO:0000256" key="2">
    <source>
        <dbReference type="ARBA" id="ARBA00022692"/>
    </source>
</evidence>
<comment type="subcellular location">
    <subcellularLocation>
        <location evidence="1">Peroxisome membrane</location>
        <topology evidence="1">Multi-pass membrane protein</topology>
    </subcellularLocation>
</comment>
<keyword evidence="3 6" id="KW-1133">Transmembrane helix</keyword>
<evidence type="ECO:0000256" key="4">
    <source>
        <dbReference type="ARBA" id="ARBA00023136"/>
    </source>
</evidence>
<keyword evidence="9" id="KW-1185">Reference proteome</keyword>
<dbReference type="EMBL" id="CP014242">
    <property type="protein sequence ID" value="AMD18642.1"/>
    <property type="molecule type" value="Genomic_DNA"/>
</dbReference>
<feature type="transmembrane region" description="Helical" evidence="6">
    <location>
        <begin position="357"/>
        <end position="373"/>
    </location>
</feature>
<evidence type="ECO:0000256" key="3">
    <source>
        <dbReference type="ARBA" id="ARBA00022989"/>
    </source>
</evidence>
<dbReference type="InterPro" id="IPR010482">
    <property type="entry name" value="TECPR1-like_DysF"/>
</dbReference>
<evidence type="ECO:0000256" key="1">
    <source>
        <dbReference type="ARBA" id="ARBA00004585"/>
    </source>
</evidence>
<feature type="transmembrane region" description="Helical" evidence="6">
    <location>
        <begin position="235"/>
        <end position="255"/>
    </location>
</feature>
<dbReference type="RefSeq" id="XP_017985638.1">
    <property type="nucleotide sequence ID" value="XM_018130266.1"/>
</dbReference>
<dbReference type="Proteomes" id="UP000243052">
    <property type="component" value="Chromosome ii"/>
</dbReference>
<dbReference type="GO" id="GO:0007031">
    <property type="term" value="P:peroxisome organization"/>
    <property type="evidence" value="ECO:0007669"/>
    <property type="project" value="TreeGrafter"/>
</dbReference>
<protein>
    <submittedName>
        <fullName evidence="8">HBL260Cp</fullName>
    </submittedName>
</protein>
<feature type="domain" description="TECPR1-like DysF" evidence="7">
    <location>
        <begin position="182"/>
        <end position="535"/>
    </location>
</feature>
<dbReference type="InterPro" id="IPR052816">
    <property type="entry name" value="Peroxisomal_Membrane_PEX28-32"/>
</dbReference>
<sequence length="550" mass="63626">MEASKTNNCVTSMAIKGDKRRSLLGQYLLKKYEKLISTDTGVVNGRDPEPYSNLGLVTNIAGSFVDATLERLKGGKEVPGRTLEEDLEEFALQEGLRRNSEMFWKDENFRNEYEIGGESDDGQFDIGLKSGQILGMKFHDHEHFIDILLDKVISALLPEELPEREQLTLRVNEAGRKKSQHISVMTISRNFKILTSKMALVFEFQDSVIRLITWRSPSSTILILMLHTFICFNPMLLPVFALSYVLFGLMVTGYLHRHPLRRSYYLSKHSYGTSLLEAVFSGGKRTTWHGHDNVHEHDYSKIPTECDWQKMHNIQHAVEFIVNLRDLQNLMSSIVLVTEKLEMFVYGEAGFKNEHRSTILFLMGLVLLTLLWFCSPLMNWSIAAAVLAWGTMIVIHPKVLPRLSALIDEEQIEHGKAVVQNAERYDIILDEAPEVQYLELFEIHKQGLMPHQWEFYIYSSYIFDPQDKYRKQQAPPPGVLDLDQVCPPPTWSFDKNSDWEVDYNAKAWAKERGLNLEVKNEYVVDRAFKRRRLTRKVLRYANSARRPSYR</sequence>
<proteinExistence type="predicted"/>
<dbReference type="GO" id="GO:0005778">
    <property type="term" value="C:peroxisomal membrane"/>
    <property type="evidence" value="ECO:0007669"/>
    <property type="project" value="UniProtKB-SubCell"/>
</dbReference>
<accession>A0A109UWJ1</accession>
<evidence type="ECO:0000313" key="9">
    <source>
        <dbReference type="Proteomes" id="UP000243052"/>
    </source>
</evidence>
<keyword evidence="4 6" id="KW-0472">Membrane</keyword>
<dbReference type="OrthoDB" id="74314at2759"/>
<evidence type="ECO:0000313" key="8">
    <source>
        <dbReference type="EMBL" id="AMD18642.1"/>
    </source>
</evidence>
<name>A0A109UWJ1_9SACH</name>
<dbReference type="PANTHER" id="PTHR28304">
    <property type="entry name" value="PEROXISOMAL MEMBRANE PROTEIN PEX29"/>
    <property type="match status" value="1"/>
</dbReference>
<dbReference type="AlphaFoldDB" id="A0A109UWJ1"/>
<dbReference type="STRING" id="45286.A0A109UWJ1"/>
<evidence type="ECO:0000259" key="7">
    <source>
        <dbReference type="Pfam" id="PF06398"/>
    </source>
</evidence>
<evidence type="ECO:0000256" key="5">
    <source>
        <dbReference type="ARBA" id="ARBA00023140"/>
    </source>
</evidence>
<keyword evidence="5" id="KW-0576">Peroxisome</keyword>
<dbReference type="GeneID" id="28721786"/>
<gene>
    <name evidence="8" type="ORF">AW171_hschr2151</name>
</gene>